<evidence type="ECO:0000259" key="2">
    <source>
        <dbReference type="Pfam" id="PF08327"/>
    </source>
</evidence>
<evidence type="ECO:0000313" key="3">
    <source>
        <dbReference type="EMBL" id="AZU03280.1"/>
    </source>
</evidence>
<proteinExistence type="inferred from homology"/>
<dbReference type="Pfam" id="PF08327">
    <property type="entry name" value="AHSA1"/>
    <property type="match status" value="1"/>
</dbReference>
<dbReference type="SUPFAM" id="SSF55961">
    <property type="entry name" value="Bet v1-like"/>
    <property type="match status" value="1"/>
</dbReference>
<dbReference type="Gene3D" id="3.30.530.20">
    <property type="match status" value="1"/>
</dbReference>
<comment type="similarity">
    <text evidence="1">Belongs to the AHA1 family.</text>
</comment>
<organism evidence="3 4">
    <name type="scientific">Glycocaulis alkaliphilus</name>
    <dbReference type="NCBI Taxonomy" id="1434191"/>
    <lineage>
        <taxon>Bacteria</taxon>
        <taxon>Pseudomonadati</taxon>
        <taxon>Pseudomonadota</taxon>
        <taxon>Alphaproteobacteria</taxon>
        <taxon>Maricaulales</taxon>
        <taxon>Maricaulaceae</taxon>
        <taxon>Glycocaulis</taxon>
    </lineage>
</organism>
<dbReference type="RefSeq" id="WP_127565687.1">
    <property type="nucleotide sequence ID" value="NZ_BMFB01000002.1"/>
</dbReference>
<sequence>MHIDIAAAIGATAREVRNLERDGKPAVAIVASRTYATRIEDLWEAVTTKERLARWFSPVSGDLRLGGRFQIENNAAGEISVCEPPRTLDVTWEFSEQVSWVSVRLYTAGNGHARLELTHLYVVDPDWEEKYGPGAGGVGWDLGLGGLALFVSGEVTAPVEASGEWFASQNYRDLVDASAKAWGEAHAASGAPADEARAAAARTAAFFKGEEQ</sequence>
<reference evidence="3 4" key="1">
    <citation type="submission" date="2016-12" db="EMBL/GenBank/DDBJ databases">
        <title>The genome of dimorphic prosthecate Glycocaulis alkaliphilus 6b-8t, isolated from crude oil dictates its adaptability in petroleum environments.</title>
        <authorList>
            <person name="Wu X.-L."/>
            <person name="Geng S."/>
        </authorList>
    </citation>
    <scope>NUCLEOTIDE SEQUENCE [LARGE SCALE GENOMIC DNA]</scope>
    <source>
        <strain evidence="3 4">6B-8</strain>
    </source>
</reference>
<dbReference type="Proteomes" id="UP000286954">
    <property type="component" value="Chromosome"/>
</dbReference>
<name>A0A3T0E7P2_9PROT</name>
<feature type="domain" description="Activator of Hsp90 ATPase homologue 1/2-like C-terminal" evidence="2">
    <location>
        <begin position="37"/>
        <end position="132"/>
    </location>
</feature>
<evidence type="ECO:0000313" key="4">
    <source>
        <dbReference type="Proteomes" id="UP000286954"/>
    </source>
</evidence>
<evidence type="ECO:0000256" key="1">
    <source>
        <dbReference type="ARBA" id="ARBA00006817"/>
    </source>
</evidence>
<keyword evidence="4" id="KW-1185">Reference proteome</keyword>
<dbReference type="InterPro" id="IPR023393">
    <property type="entry name" value="START-like_dom_sf"/>
</dbReference>
<gene>
    <name evidence="3" type="ORF">X907_0736</name>
</gene>
<dbReference type="CDD" id="cd08899">
    <property type="entry name" value="SRPBCC_CalC_Aha1-like_6"/>
    <property type="match status" value="1"/>
</dbReference>
<dbReference type="AlphaFoldDB" id="A0A3T0E7P2"/>
<dbReference type="OrthoDB" id="8117292at2"/>
<accession>A0A3T0E7P2</accession>
<dbReference type="EMBL" id="CP018911">
    <property type="protein sequence ID" value="AZU03280.1"/>
    <property type="molecule type" value="Genomic_DNA"/>
</dbReference>
<dbReference type="KEGG" id="gak:X907_0736"/>
<dbReference type="InterPro" id="IPR013538">
    <property type="entry name" value="ASHA1/2-like_C"/>
</dbReference>
<protein>
    <recommendedName>
        <fullName evidence="2">Activator of Hsp90 ATPase homologue 1/2-like C-terminal domain-containing protein</fullName>
    </recommendedName>
</protein>